<gene>
    <name evidence="1" type="ORF">AQJ67_41410</name>
</gene>
<dbReference type="Proteomes" id="UP000053429">
    <property type="component" value="Unassembled WGS sequence"/>
</dbReference>
<reference evidence="1 2" key="1">
    <citation type="submission" date="2015-10" db="EMBL/GenBank/DDBJ databases">
        <title>Draft genome sequence of Streptomyces caeruleatus NRRL B-24802, type strain for the species Streptomyces caeruleatus.</title>
        <authorList>
            <person name="Ruckert C."/>
            <person name="Winkler A."/>
            <person name="Kalinowski J."/>
            <person name="Kampfer P."/>
            <person name="Glaeser S."/>
        </authorList>
    </citation>
    <scope>NUCLEOTIDE SEQUENCE [LARGE SCALE GENOMIC DNA]</scope>
    <source>
        <strain evidence="1 2">NRRL B-24802</strain>
    </source>
</reference>
<dbReference type="AlphaFoldDB" id="A0A124I640"/>
<protein>
    <submittedName>
        <fullName evidence="1">Uncharacterized protein</fullName>
    </submittedName>
</protein>
<dbReference type="OrthoDB" id="4314477at2"/>
<evidence type="ECO:0000313" key="1">
    <source>
        <dbReference type="EMBL" id="KUN91891.1"/>
    </source>
</evidence>
<dbReference type="RefSeq" id="WP_062724812.1">
    <property type="nucleotide sequence ID" value="NZ_KQ948946.1"/>
</dbReference>
<name>A0A124I640_9ACTN</name>
<organism evidence="1 2">
    <name type="scientific">Streptomyces caeruleatus</name>
    <dbReference type="NCBI Taxonomy" id="661399"/>
    <lineage>
        <taxon>Bacteria</taxon>
        <taxon>Bacillati</taxon>
        <taxon>Actinomycetota</taxon>
        <taxon>Actinomycetes</taxon>
        <taxon>Kitasatosporales</taxon>
        <taxon>Streptomycetaceae</taxon>
        <taxon>Streptomyces</taxon>
    </lineage>
</organism>
<dbReference type="EMBL" id="LMWY01000063">
    <property type="protein sequence ID" value="KUN91891.1"/>
    <property type="molecule type" value="Genomic_DNA"/>
</dbReference>
<keyword evidence="2" id="KW-1185">Reference proteome</keyword>
<evidence type="ECO:0000313" key="2">
    <source>
        <dbReference type="Proteomes" id="UP000053429"/>
    </source>
</evidence>
<proteinExistence type="predicted"/>
<accession>A0A124I640</accession>
<comment type="caution">
    <text evidence="1">The sequence shown here is derived from an EMBL/GenBank/DDBJ whole genome shotgun (WGS) entry which is preliminary data.</text>
</comment>
<sequence>MEPKPWRDRIQDEDALLQQLTGLVTEAADRRAEALLEGVADLGTVADVARDIGLSWNAVDKAIKRYERRKVASDGSTTTE</sequence>
<dbReference type="STRING" id="661399.AQJ67_41410"/>